<dbReference type="AlphaFoldDB" id="A0A6M3XGC6"/>
<keyword evidence="1" id="KW-0808">Transferase</keyword>
<reference evidence="1" key="1">
    <citation type="submission" date="2020-03" db="EMBL/GenBank/DDBJ databases">
        <title>The deep terrestrial virosphere.</title>
        <authorList>
            <person name="Holmfeldt K."/>
            <person name="Nilsson E."/>
            <person name="Simone D."/>
            <person name="Lopez-Fernandez M."/>
            <person name="Wu X."/>
            <person name="de Brujin I."/>
            <person name="Lundin D."/>
            <person name="Andersson A."/>
            <person name="Bertilsson S."/>
            <person name="Dopson M."/>
        </authorList>
    </citation>
    <scope>NUCLEOTIDE SEQUENCE</scope>
    <source>
        <strain evidence="1">TM448B00871</strain>
    </source>
</reference>
<keyword evidence="1" id="KW-0032">Aminotransferase</keyword>
<accession>A0A6M3XGC6</accession>
<dbReference type="EMBL" id="MT144667">
    <property type="protein sequence ID" value="QJH96914.1"/>
    <property type="molecule type" value="Genomic_DNA"/>
</dbReference>
<gene>
    <name evidence="1" type="ORF">TM448B00871_0003</name>
</gene>
<dbReference type="GO" id="GO:0008483">
    <property type="term" value="F:transaminase activity"/>
    <property type="evidence" value="ECO:0007669"/>
    <property type="project" value="UniProtKB-KW"/>
</dbReference>
<dbReference type="GO" id="GO:0030170">
    <property type="term" value="F:pyridoxal phosphate binding"/>
    <property type="evidence" value="ECO:0007669"/>
    <property type="project" value="TreeGrafter"/>
</dbReference>
<dbReference type="SUPFAM" id="SSF53383">
    <property type="entry name" value="PLP-dependent transferases"/>
    <property type="match status" value="1"/>
</dbReference>
<dbReference type="Gene3D" id="3.40.640.10">
    <property type="entry name" value="Type I PLP-dependent aspartate aminotransferase-like (Major domain)"/>
    <property type="match status" value="1"/>
</dbReference>
<dbReference type="PANTHER" id="PTHR30244:SF34">
    <property type="entry name" value="DTDP-4-AMINO-4,6-DIDEOXYGALACTOSE TRANSAMINASE"/>
    <property type="match status" value="1"/>
</dbReference>
<protein>
    <submittedName>
        <fullName evidence="1">Putative DegT/DnrJ/EryC1/StrS aminotransferase family protein</fullName>
    </submittedName>
</protein>
<dbReference type="InterPro" id="IPR000653">
    <property type="entry name" value="DegT/StrS_aminotransferase"/>
</dbReference>
<sequence length="401" mass="45475">MGDLSWRFNNYERQYIDEVLSSGFASSTSGSMNTKLEKAFASKMGRNFSITFNSGTTTLQTALEAFGCCYGDEVIVPALTVISCMNAILDNNCVPVFADIDPDTFLIDPNDVERKITNRTKAIMVVHLYGQICDMDKIMEIAKKHGLYVLEDSAQCMLAYNKGRIQGSWGHATSYSFENSKHITCGDGGILTMDDECLGDLIRKLNCQGYKNCTAVSGKIRIGKDIFQDPTYKRHSIKGHMFRLPEVCAAMALAQLEKVEWFVGLRQSMAYYYTEAIMQSGVNWLVPQRVFKSDKNSYYTYACKFMRDDISWHDFRKKHVENGGDGIYAAWTPLYREGSAHYCKGFLTLMGLGDRVSTFNCICPVTENIQPKLMQFTTNQKNVEEMEKQAEALYKTIMYFK</sequence>
<evidence type="ECO:0000313" key="1">
    <source>
        <dbReference type="EMBL" id="QJH96914.1"/>
    </source>
</evidence>
<dbReference type="InterPro" id="IPR015424">
    <property type="entry name" value="PyrdxlP-dep_Trfase"/>
</dbReference>
<organism evidence="1">
    <name type="scientific">viral metagenome</name>
    <dbReference type="NCBI Taxonomy" id="1070528"/>
    <lineage>
        <taxon>unclassified sequences</taxon>
        <taxon>metagenomes</taxon>
        <taxon>organismal metagenomes</taxon>
    </lineage>
</organism>
<dbReference type="PANTHER" id="PTHR30244">
    <property type="entry name" value="TRANSAMINASE"/>
    <property type="match status" value="1"/>
</dbReference>
<dbReference type="InterPro" id="IPR015421">
    <property type="entry name" value="PyrdxlP-dep_Trfase_major"/>
</dbReference>
<dbReference type="GO" id="GO:0000271">
    <property type="term" value="P:polysaccharide biosynthetic process"/>
    <property type="evidence" value="ECO:0007669"/>
    <property type="project" value="TreeGrafter"/>
</dbReference>
<dbReference type="Pfam" id="PF01041">
    <property type="entry name" value="DegT_DnrJ_EryC1"/>
    <property type="match status" value="1"/>
</dbReference>
<dbReference type="CDD" id="cd00616">
    <property type="entry name" value="AHBA_syn"/>
    <property type="match status" value="1"/>
</dbReference>
<proteinExistence type="predicted"/>
<name>A0A6M3XGC6_9ZZZZ</name>